<evidence type="ECO:0008006" key="3">
    <source>
        <dbReference type="Google" id="ProtNLM"/>
    </source>
</evidence>
<name>A0A5B0G8V5_9BURK</name>
<proteinExistence type="predicted"/>
<dbReference type="EMBL" id="VTUZ01000050">
    <property type="protein sequence ID" value="KAA0999165.1"/>
    <property type="molecule type" value="Genomic_DNA"/>
</dbReference>
<dbReference type="Proteomes" id="UP000325273">
    <property type="component" value="Unassembled WGS sequence"/>
</dbReference>
<keyword evidence="2" id="KW-1185">Reference proteome</keyword>
<protein>
    <recommendedName>
        <fullName evidence="3">ISKra4 family transposase</fullName>
    </recommendedName>
</protein>
<dbReference type="RefSeq" id="WP_149675579.1">
    <property type="nucleotide sequence ID" value="NZ_VTUZ01000050.1"/>
</dbReference>
<dbReference type="AlphaFoldDB" id="A0A5B0G8V5"/>
<sequence>MISDDGGEFGKTVEGSQLARGRILDWFHIAMKFQAAERSVFGSKMIDSMERESVETEIIHAKWLVWHGKGGKALERIKALDSRLLAREGYEFKTLWWYLNTVSSYLKKNAGTLVNYGARHRKGLPISSSIAESAVNQVVSYRMAKKRQMRWTDEGAHCMAQVRVAVLNGEFSPRRISALKIADIDYGMS</sequence>
<evidence type="ECO:0000313" key="1">
    <source>
        <dbReference type="EMBL" id="KAA0999165.1"/>
    </source>
</evidence>
<comment type="caution">
    <text evidence="1">The sequence shown here is derived from an EMBL/GenBank/DDBJ whole genome shotgun (WGS) entry which is preliminary data.</text>
</comment>
<organism evidence="1 2">
    <name type="scientific">Paraburkholderia panacisoli</name>
    <dbReference type="NCBI Taxonomy" id="2603818"/>
    <lineage>
        <taxon>Bacteria</taxon>
        <taxon>Pseudomonadati</taxon>
        <taxon>Pseudomonadota</taxon>
        <taxon>Betaproteobacteria</taxon>
        <taxon>Burkholderiales</taxon>
        <taxon>Burkholderiaceae</taxon>
        <taxon>Paraburkholderia</taxon>
    </lineage>
</organism>
<accession>A0A5B0G8V5</accession>
<gene>
    <name evidence="1" type="ORF">FVF58_42275</name>
</gene>
<evidence type="ECO:0000313" key="2">
    <source>
        <dbReference type="Proteomes" id="UP000325273"/>
    </source>
</evidence>
<reference evidence="1 2" key="1">
    <citation type="submission" date="2019-08" db="EMBL/GenBank/DDBJ databases">
        <title>Paraburkholderia sp. DCY113.</title>
        <authorList>
            <person name="Kang J."/>
        </authorList>
    </citation>
    <scope>NUCLEOTIDE SEQUENCE [LARGE SCALE GENOMIC DNA]</scope>
    <source>
        <strain evidence="1 2">DCY113</strain>
    </source>
</reference>